<keyword evidence="3" id="KW-1185">Reference proteome</keyword>
<proteinExistence type="predicted"/>
<dbReference type="AlphaFoldDB" id="A0A9Q1ILC5"/>
<organism evidence="2 3">
    <name type="scientific">Synaphobranchus kaupii</name>
    <name type="common">Kaup's arrowtooth eel</name>
    <dbReference type="NCBI Taxonomy" id="118154"/>
    <lineage>
        <taxon>Eukaryota</taxon>
        <taxon>Metazoa</taxon>
        <taxon>Chordata</taxon>
        <taxon>Craniata</taxon>
        <taxon>Vertebrata</taxon>
        <taxon>Euteleostomi</taxon>
        <taxon>Actinopterygii</taxon>
        <taxon>Neopterygii</taxon>
        <taxon>Teleostei</taxon>
        <taxon>Anguilliformes</taxon>
        <taxon>Synaphobranchidae</taxon>
        <taxon>Synaphobranchus</taxon>
    </lineage>
</organism>
<feature type="region of interest" description="Disordered" evidence="1">
    <location>
        <begin position="79"/>
        <end position="126"/>
    </location>
</feature>
<evidence type="ECO:0000256" key="1">
    <source>
        <dbReference type="SAM" id="MobiDB-lite"/>
    </source>
</evidence>
<sequence length="208" mass="22281">MVNLRLSHEYSSKVPFLSAASFSKPASKSRAVYVAHPKWAISRQGRSSSSLAEIVAGSSKAVESGLHTAAVGEAFEGGSAREPGVSVAPSLPCAPESDSVGHQPSRTADSGSCDAMNTPSAGRRRVQGDIVDAEGPFFYRCRAGKLASDTIEGRYWADCSDRYFDAQYLGSYPTNGTLSLTDRDSWSELQSGALIKTWERARGDRCTF</sequence>
<dbReference type="EMBL" id="JAINUF010000013">
    <property type="protein sequence ID" value="KAJ8343765.1"/>
    <property type="molecule type" value="Genomic_DNA"/>
</dbReference>
<evidence type="ECO:0000313" key="2">
    <source>
        <dbReference type="EMBL" id="KAJ8343765.1"/>
    </source>
</evidence>
<evidence type="ECO:0000313" key="3">
    <source>
        <dbReference type="Proteomes" id="UP001152622"/>
    </source>
</evidence>
<dbReference type="Proteomes" id="UP001152622">
    <property type="component" value="Chromosome 13"/>
</dbReference>
<name>A0A9Q1ILC5_SYNKA</name>
<reference evidence="2" key="1">
    <citation type="journal article" date="2023" name="Science">
        <title>Genome structures resolve the early diversification of teleost fishes.</title>
        <authorList>
            <person name="Parey E."/>
            <person name="Louis A."/>
            <person name="Montfort J."/>
            <person name="Bouchez O."/>
            <person name="Roques C."/>
            <person name="Iampietro C."/>
            <person name="Lluch J."/>
            <person name="Castinel A."/>
            <person name="Donnadieu C."/>
            <person name="Desvignes T."/>
            <person name="Floi Bucao C."/>
            <person name="Jouanno E."/>
            <person name="Wen M."/>
            <person name="Mejri S."/>
            <person name="Dirks R."/>
            <person name="Jansen H."/>
            <person name="Henkel C."/>
            <person name="Chen W.J."/>
            <person name="Zahm M."/>
            <person name="Cabau C."/>
            <person name="Klopp C."/>
            <person name="Thompson A.W."/>
            <person name="Robinson-Rechavi M."/>
            <person name="Braasch I."/>
            <person name="Lecointre G."/>
            <person name="Bobe J."/>
            <person name="Postlethwait J.H."/>
            <person name="Berthelot C."/>
            <person name="Roest Crollius H."/>
            <person name="Guiguen Y."/>
        </authorList>
    </citation>
    <scope>NUCLEOTIDE SEQUENCE</scope>
    <source>
        <strain evidence="2">WJC10195</strain>
    </source>
</reference>
<feature type="compositionally biased region" description="Polar residues" evidence="1">
    <location>
        <begin position="100"/>
        <end position="120"/>
    </location>
</feature>
<comment type="caution">
    <text evidence="2">The sequence shown here is derived from an EMBL/GenBank/DDBJ whole genome shotgun (WGS) entry which is preliminary data.</text>
</comment>
<accession>A0A9Q1ILC5</accession>
<protein>
    <submittedName>
        <fullName evidence="2">Uncharacterized protein</fullName>
    </submittedName>
</protein>
<gene>
    <name evidence="2" type="ORF">SKAU_G00310940</name>
</gene>